<dbReference type="GO" id="GO:0000271">
    <property type="term" value="P:polysaccharide biosynthetic process"/>
    <property type="evidence" value="ECO:0007669"/>
    <property type="project" value="TreeGrafter"/>
</dbReference>
<dbReference type="GO" id="GO:0016747">
    <property type="term" value="F:acyltransferase activity, transferring groups other than amino-acyl groups"/>
    <property type="evidence" value="ECO:0007669"/>
    <property type="project" value="InterPro"/>
</dbReference>
<keyword evidence="5" id="KW-1185">Reference proteome</keyword>
<accession>A0A271LQ24</accession>
<gene>
    <name evidence="4" type="ORF">CIT26_09435</name>
</gene>
<feature type="transmembrane region" description="Helical" evidence="2">
    <location>
        <begin position="340"/>
        <end position="360"/>
    </location>
</feature>
<evidence type="ECO:0000313" key="4">
    <source>
        <dbReference type="EMBL" id="PAQ10174.1"/>
    </source>
</evidence>
<evidence type="ECO:0000256" key="2">
    <source>
        <dbReference type="SAM" id="Phobius"/>
    </source>
</evidence>
<feature type="region of interest" description="Disordered" evidence="1">
    <location>
        <begin position="1"/>
        <end position="21"/>
    </location>
</feature>
<keyword evidence="2" id="KW-0812">Transmembrane</keyword>
<feature type="transmembrane region" description="Helical" evidence="2">
    <location>
        <begin position="144"/>
        <end position="164"/>
    </location>
</feature>
<dbReference type="GO" id="GO:0016020">
    <property type="term" value="C:membrane"/>
    <property type="evidence" value="ECO:0007669"/>
    <property type="project" value="TreeGrafter"/>
</dbReference>
<reference evidence="4 5" key="1">
    <citation type="submission" date="2017-08" db="EMBL/GenBank/DDBJ databases">
        <title>Mesorhizobium wenxinae sp. nov., a novel rhizobial species isolated from root nodules of chickpea (Cicer arietinum L.).</title>
        <authorList>
            <person name="Zhang J."/>
        </authorList>
    </citation>
    <scope>NUCLEOTIDE SEQUENCE [LARGE SCALE GENOMIC DNA]</scope>
    <source>
        <strain evidence="4 5">SDW018</strain>
    </source>
</reference>
<dbReference type="PANTHER" id="PTHR23028:SF131">
    <property type="entry name" value="BLR2367 PROTEIN"/>
    <property type="match status" value="1"/>
</dbReference>
<feature type="transmembrane region" description="Helical" evidence="2">
    <location>
        <begin position="271"/>
        <end position="289"/>
    </location>
</feature>
<dbReference type="OrthoDB" id="9767863at2"/>
<dbReference type="RefSeq" id="WP_095492330.1">
    <property type="nucleotide sequence ID" value="NZ_NPKJ01000033.1"/>
</dbReference>
<protein>
    <recommendedName>
        <fullName evidence="3">Acyltransferase 3 domain-containing protein</fullName>
    </recommendedName>
</protein>
<dbReference type="Pfam" id="PF01757">
    <property type="entry name" value="Acyl_transf_3"/>
    <property type="match status" value="1"/>
</dbReference>
<feature type="transmembrane region" description="Helical" evidence="2">
    <location>
        <begin position="171"/>
        <end position="199"/>
    </location>
</feature>
<feature type="domain" description="Acyltransferase 3" evidence="3">
    <location>
        <begin position="29"/>
        <end position="355"/>
    </location>
</feature>
<feature type="transmembrane region" description="Helical" evidence="2">
    <location>
        <begin position="61"/>
        <end position="86"/>
    </location>
</feature>
<name>A0A271LQ24_9HYPH</name>
<comment type="caution">
    <text evidence="4">The sequence shown here is derived from an EMBL/GenBank/DDBJ whole genome shotgun (WGS) entry which is preliminary data.</text>
</comment>
<dbReference type="InterPro" id="IPR050879">
    <property type="entry name" value="Acyltransferase_3"/>
</dbReference>
<dbReference type="Proteomes" id="UP000216442">
    <property type="component" value="Unassembled WGS sequence"/>
</dbReference>
<evidence type="ECO:0000259" key="3">
    <source>
        <dbReference type="Pfam" id="PF01757"/>
    </source>
</evidence>
<proteinExistence type="predicted"/>
<feature type="transmembrane region" description="Helical" evidence="2">
    <location>
        <begin position="34"/>
        <end position="55"/>
    </location>
</feature>
<feature type="transmembrane region" description="Helical" evidence="2">
    <location>
        <begin position="238"/>
        <end position="259"/>
    </location>
</feature>
<dbReference type="AlphaFoldDB" id="A0A271LQ24"/>
<dbReference type="InterPro" id="IPR002656">
    <property type="entry name" value="Acyl_transf_3_dom"/>
</dbReference>
<evidence type="ECO:0000256" key="1">
    <source>
        <dbReference type="SAM" id="MobiDB-lite"/>
    </source>
</evidence>
<dbReference type="EMBL" id="NPKJ01000033">
    <property type="protein sequence ID" value="PAQ10174.1"/>
    <property type="molecule type" value="Genomic_DNA"/>
</dbReference>
<feature type="transmembrane region" description="Helical" evidence="2">
    <location>
        <begin position="310"/>
        <end position="328"/>
    </location>
</feature>
<feature type="transmembrane region" description="Helical" evidence="2">
    <location>
        <begin position="205"/>
        <end position="226"/>
    </location>
</feature>
<dbReference type="PANTHER" id="PTHR23028">
    <property type="entry name" value="ACETYLTRANSFERASE"/>
    <property type="match status" value="1"/>
</dbReference>
<sequence>MTYTIRTRDPQSLEFSSTPTSRPALTSVQISRGIAALAIVLFHLSGAIAAPKYFGQPLFSYYFQAGSAGVNFFFVLSGFIITYVHFSDIGKPSRLYLYILKRCSRIYPPYLVILVSVSVIALYVPGASESFPKEISVIAKTLLLFPQDPAVVGGTGAPIIVVAWSLQYEVVFYLFFAILIGGWMSVALIGAAVVGYWALDLHFTIAFLNGYFITLFGLGVIVALLVRARYFKPAAAPAVVLGAGGMTLMVMLVSVSEFFSGPEFDLHKDPGGILAFGLFSSLLIFGLVSRELAGWRPVSGAGELLGDASYVLYLTHFPVISVMCKLAKKAGLSGFAGATITWLLTLAVCIFVAILFHFVVEKPLHAIFRVKAKT</sequence>
<evidence type="ECO:0000313" key="5">
    <source>
        <dbReference type="Proteomes" id="UP000216442"/>
    </source>
</evidence>
<keyword evidence="2" id="KW-1133">Transmembrane helix</keyword>
<organism evidence="4 5">
    <name type="scientific">Mesorhizobium temperatum</name>
    <dbReference type="NCBI Taxonomy" id="241416"/>
    <lineage>
        <taxon>Bacteria</taxon>
        <taxon>Pseudomonadati</taxon>
        <taxon>Pseudomonadota</taxon>
        <taxon>Alphaproteobacteria</taxon>
        <taxon>Hyphomicrobiales</taxon>
        <taxon>Phyllobacteriaceae</taxon>
        <taxon>Mesorhizobium</taxon>
    </lineage>
</organism>
<feature type="compositionally biased region" description="Basic and acidic residues" evidence="1">
    <location>
        <begin position="1"/>
        <end position="11"/>
    </location>
</feature>
<feature type="transmembrane region" description="Helical" evidence="2">
    <location>
        <begin position="107"/>
        <end position="124"/>
    </location>
</feature>
<keyword evidence="2" id="KW-0472">Membrane</keyword>